<dbReference type="OrthoDB" id="505233at2"/>
<evidence type="ECO:0008006" key="6">
    <source>
        <dbReference type="Google" id="ProtNLM"/>
    </source>
</evidence>
<dbReference type="PANTHER" id="PTHR43037">
    <property type="entry name" value="UNNAMED PRODUCT-RELATED"/>
    <property type="match status" value="1"/>
</dbReference>
<keyword evidence="2" id="KW-0378">Hydrolase</keyword>
<dbReference type="AlphaFoldDB" id="A0A291P2I1"/>
<accession>A0A291P2I1</accession>
<dbReference type="InterPro" id="IPR050955">
    <property type="entry name" value="Plant_Biomass_Hydrol_Est"/>
</dbReference>
<dbReference type="Proteomes" id="UP000219993">
    <property type="component" value="Chromosome"/>
</dbReference>
<dbReference type="EMBL" id="CP021435">
    <property type="protein sequence ID" value="ATJ81093.1"/>
    <property type="molecule type" value="Genomic_DNA"/>
</dbReference>
<sequence length="347" mass="36408">MTLKTVLLAAGLVLGPAASIPAQETPDDLPALAASQEGTSVIGVSSGGYMATQLAVAWPSRFAGLGVVAAGPWGCARGELSLALGQCMFTRLGPPDLAAIRDRHHDYLARDLVGQPEALARLRAYVWHGGADETVAPSLGDALVEQLSRWLAAPDDQLRVVRDEQAAHGWPVGEDGEAPQRALAACDEGGGSHLLACGRDLAAEALDWLHGPPAGESGAGTGRLVAFDQTAFDARGLADTGYAYLPNACETGGCAVTLALHGCEMSAAEGDEAFVRHSGLNAWAARDRRIVLYPQAEASLANPKGCWDWWGYAESAWQLDPLHDSRRGSQVEALMAMLDRLQATPGE</sequence>
<name>A0A291P2I1_9GAMM</name>
<reference evidence="4 5" key="1">
    <citation type="journal article" date="2017" name="Sci. Rep.">
        <title>Revealing the Saline Adaptation Strategies of the Halophilic Bacterium Halomonas beimenensis through High-throughput Omics and Transposon Mutagenesis Approaches.</title>
        <authorList>
            <person name="Chen Y.H."/>
            <person name="Lin S.S."/>
            <person name="Shyu Y.T."/>
        </authorList>
    </citation>
    <scope>NUCLEOTIDE SEQUENCE [LARGE SCALE GENOMIC DNA]</scope>
    <source>
        <strain evidence="4 5">NTU-111</strain>
    </source>
</reference>
<evidence type="ECO:0000256" key="1">
    <source>
        <dbReference type="ARBA" id="ARBA00022729"/>
    </source>
</evidence>
<dbReference type="InterPro" id="IPR029058">
    <property type="entry name" value="AB_hydrolase_fold"/>
</dbReference>
<protein>
    <recommendedName>
        <fullName evidence="6">Poly (3-hydroxybutyrate) depolymerase</fullName>
    </recommendedName>
</protein>
<dbReference type="Gene3D" id="3.40.50.1820">
    <property type="entry name" value="alpha/beta hydrolase"/>
    <property type="match status" value="2"/>
</dbReference>
<evidence type="ECO:0000256" key="3">
    <source>
        <dbReference type="SAM" id="SignalP"/>
    </source>
</evidence>
<feature type="signal peptide" evidence="3">
    <location>
        <begin position="1"/>
        <end position="22"/>
    </location>
</feature>
<feature type="chain" id="PRO_5013307829" description="Poly (3-hydroxybutyrate) depolymerase" evidence="3">
    <location>
        <begin position="23"/>
        <end position="347"/>
    </location>
</feature>
<dbReference type="PANTHER" id="PTHR43037:SF5">
    <property type="entry name" value="FERULOYL ESTERASE"/>
    <property type="match status" value="1"/>
</dbReference>
<evidence type="ECO:0000256" key="2">
    <source>
        <dbReference type="ARBA" id="ARBA00022801"/>
    </source>
</evidence>
<dbReference type="GO" id="GO:0016787">
    <property type="term" value="F:hydrolase activity"/>
    <property type="evidence" value="ECO:0007669"/>
    <property type="project" value="UniProtKB-KW"/>
</dbReference>
<gene>
    <name evidence="4" type="ORF">BEI_0106</name>
</gene>
<dbReference type="RefSeq" id="WP_097787674.1">
    <property type="nucleotide sequence ID" value="NZ_BAAADT010000020.1"/>
</dbReference>
<organism evidence="4 5">
    <name type="scientific">Halomonas beimenensis</name>
    <dbReference type="NCBI Taxonomy" id="475662"/>
    <lineage>
        <taxon>Bacteria</taxon>
        <taxon>Pseudomonadati</taxon>
        <taxon>Pseudomonadota</taxon>
        <taxon>Gammaproteobacteria</taxon>
        <taxon>Oceanospirillales</taxon>
        <taxon>Halomonadaceae</taxon>
        <taxon>Halomonas</taxon>
    </lineage>
</organism>
<dbReference type="KEGG" id="hbe:BEI_0106"/>
<evidence type="ECO:0000313" key="5">
    <source>
        <dbReference type="Proteomes" id="UP000219993"/>
    </source>
</evidence>
<keyword evidence="5" id="KW-1185">Reference proteome</keyword>
<keyword evidence="1 3" id="KW-0732">Signal</keyword>
<evidence type="ECO:0000313" key="4">
    <source>
        <dbReference type="EMBL" id="ATJ81093.1"/>
    </source>
</evidence>
<proteinExistence type="predicted"/>
<dbReference type="SUPFAM" id="SSF53474">
    <property type="entry name" value="alpha/beta-Hydrolases"/>
    <property type="match status" value="1"/>
</dbReference>